<accession>A0A2S8JB04</accession>
<gene>
    <name evidence="2" type="ORF">C5613_14945</name>
</gene>
<organism evidence="2 3">
    <name type="scientific">Rhodococcus opacus</name>
    <name type="common">Nocardia opaca</name>
    <dbReference type="NCBI Taxonomy" id="37919"/>
    <lineage>
        <taxon>Bacteria</taxon>
        <taxon>Bacillati</taxon>
        <taxon>Actinomycetota</taxon>
        <taxon>Actinomycetes</taxon>
        <taxon>Mycobacteriales</taxon>
        <taxon>Nocardiaceae</taxon>
        <taxon>Rhodococcus</taxon>
    </lineage>
</organism>
<name>A0A2S8JB04_RHOOP</name>
<dbReference type="RefSeq" id="WP_105415335.1">
    <property type="nucleotide sequence ID" value="NZ_PUIO01000015.1"/>
</dbReference>
<comment type="caution">
    <text evidence="2">The sequence shown here is derived from an EMBL/GenBank/DDBJ whole genome shotgun (WGS) entry which is preliminary data.</text>
</comment>
<reference evidence="3" key="1">
    <citation type="submission" date="2018-02" db="EMBL/GenBank/DDBJ databases">
        <title>Draft genome sequencing of Rhodococcus opacus KU647198.</title>
        <authorList>
            <person name="Zheng B.-X."/>
        </authorList>
    </citation>
    <scope>NUCLEOTIDE SEQUENCE [LARGE SCALE GENOMIC DNA]</scope>
    <source>
        <strain evidence="3">04-OD7</strain>
    </source>
</reference>
<dbReference type="AlphaFoldDB" id="A0A2S8JB04"/>
<dbReference type="Proteomes" id="UP000239290">
    <property type="component" value="Unassembled WGS sequence"/>
</dbReference>
<feature type="region of interest" description="Disordered" evidence="1">
    <location>
        <begin position="89"/>
        <end position="109"/>
    </location>
</feature>
<evidence type="ECO:0000313" key="3">
    <source>
        <dbReference type="Proteomes" id="UP000239290"/>
    </source>
</evidence>
<proteinExistence type="predicted"/>
<sequence>MDWTAVASFATGGGLSAVFSVWNERRKTNSAVDRDAVATAAELNDIAIALIEPLAARVAAVEAEVSTVRGLLREAATILRDFIEERKTRNEPVPPMSAALRQEVERTLP</sequence>
<evidence type="ECO:0000313" key="2">
    <source>
        <dbReference type="EMBL" id="PQP24175.1"/>
    </source>
</evidence>
<dbReference type="EMBL" id="PUIO01000015">
    <property type="protein sequence ID" value="PQP24175.1"/>
    <property type="molecule type" value="Genomic_DNA"/>
</dbReference>
<protein>
    <submittedName>
        <fullName evidence="2">Uncharacterized protein</fullName>
    </submittedName>
</protein>
<evidence type="ECO:0000256" key="1">
    <source>
        <dbReference type="SAM" id="MobiDB-lite"/>
    </source>
</evidence>